<evidence type="ECO:0000313" key="8">
    <source>
        <dbReference type="EMBL" id="MCY1010916.1"/>
    </source>
</evidence>
<evidence type="ECO:0000256" key="5">
    <source>
        <dbReference type="ARBA" id="ARBA00023284"/>
    </source>
</evidence>
<evidence type="ECO:0000313" key="9">
    <source>
        <dbReference type="Proteomes" id="UP001150924"/>
    </source>
</evidence>
<dbReference type="PROSITE" id="PS51352">
    <property type="entry name" value="THIOREDOXIN_2"/>
    <property type="match status" value="1"/>
</dbReference>
<dbReference type="Gene3D" id="3.40.30.10">
    <property type="entry name" value="Glutaredoxin"/>
    <property type="match status" value="1"/>
</dbReference>
<dbReference type="CDD" id="cd02947">
    <property type="entry name" value="TRX_family"/>
    <property type="match status" value="1"/>
</dbReference>
<sequence>MTHAPVLEFTDANFDLEVLQASLPVHVEFWATWSAPSRTVAPSTQKLADDYAGELAVGRLNIDDNQDTPQRYGIRTVPTVLVFKAGKVVAQVVGARPYSAYQAAIVPLL</sequence>
<keyword evidence="2" id="KW-0813">Transport</keyword>
<dbReference type="PIRSF" id="PIRSF000077">
    <property type="entry name" value="Thioredoxin"/>
    <property type="match status" value="1"/>
</dbReference>
<keyword evidence="3" id="KW-0249">Electron transport</keyword>
<reference evidence="8" key="1">
    <citation type="submission" date="2022-11" db="EMBL/GenBank/DDBJ databases">
        <title>Minimal conservation of predation-associated metabolite biosynthetic gene clusters underscores biosynthetic potential of Myxococcota including descriptions for ten novel species: Archangium lansinium sp. nov., Myxococcus landrumus sp. nov., Nannocystis bai.</title>
        <authorList>
            <person name="Ahearne A."/>
            <person name="Stevens C."/>
            <person name="Phillips K."/>
        </authorList>
    </citation>
    <scope>NUCLEOTIDE SEQUENCE</scope>
    <source>
        <strain evidence="8">Na p29</strain>
    </source>
</reference>
<evidence type="ECO:0000256" key="6">
    <source>
        <dbReference type="PIRNR" id="PIRNR000077"/>
    </source>
</evidence>
<comment type="caution">
    <text evidence="8">The sequence shown here is derived from an EMBL/GenBank/DDBJ whole genome shotgun (WGS) entry which is preliminary data.</text>
</comment>
<protein>
    <recommendedName>
        <fullName evidence="6">Thioredoxin</fullName>
    </recommendedName>
</protein>
<dbReference type="GO" id="GO:0015035">
    <property type="term" value="F:protein-disulfide reductase activity"/>
    <property type="evidence" value="ECO:0007669"/>
    <property type="project" value="InterPro"/>
</dbReference>
<dbReference type="InterPro" id="IPR036249">
    <property type="entry name" value="Thioredoxin-like_sf"/>
</dbReference>
<evidence type="ECO:0000256" key="2">
    <source>
        <dbReference type="ARBA" id="ARBA00022448"/>
    </source>
</evidence>
<organism evidence="8 9">
    <name type="scientific">Nannocystis pusilla</name>
    <dbReference type="NCBI Taxonomy" id="889268"/>
    <lineage>
        <taxon>Bacteria</taxon>
        <taxon>Pseudomonadati</taxon>
        <taxon>Myxococcota</taxon>
        <taxon>Polyangia</taxon>
        <taxon>Nannocystales</taxon>
        <taxon>Nannocystaceae</taxon>
        <taxon>Nannocystis</taxon>
    </lineage>
</organism>
<name>A0A9X3J0T4_9BACT</name>
<dbReference type="EMBL" id="JAPNKE010000002">
    <property type="protein sequence ID" value="MCY1010916.1"/>
    <property type="molecule type" value="Genomic_DNA"/>
</dbReference>
<comment type="similarity">
    <text evidence="1 6">Belongs to the thioredoxin family.</text>
</comment>
<dbReference type="Pfam" id="PF00085">
    <property type="entry name" value="Thioredoxin"/>
    <property type="match status" value="1"/>
</dbReference>
<dbReference type="InterPro" id="IPR013766">
    <property type="entry name" value="Thioredoxin_domain"/>
</dbReference>
<dbReference type="Proteomes" id="UP001150924">
    <property type="component" value="Unassembled WGS sequence"/>
</dbReference>
<dbReference type="InterPro" id="IPR005746">
    <property type="entry name" value="Thioredoxin"/>
</dbReference>
<proteinExistence type="inferred from homology"/>
<dbReference type="SUPFAM" id="SSF52833">
    <property type="entry name" value="Thioredoxin-like"/>
    <property type="match status" value="1"/>
</dbReference>
<dbReference type="PANTHER" id="PTHR45663">
    <property type="entry name" value="GEO12009P1"/>
    <property type="match status" value="1"/>
</dbReference>
<evidence type="ECO:0000259" key="7">
    <source>
        <dbReference type="PROSITE" id="PS51352"/>
    </source>
</evidence>
<accession>A0A9X3J0T4</accession>
<dbReference type="GO" id="GO:0045454">
    <property type="term" value="P:cell redox homeostasis"/>
    <property type="evidence" value="ECO:0007669"/>
    <property type="project" value="TreeGrafter"/>
</dbReference>
<dbReference type="RefSeq" id="WP_267774061.1">
    <property type="nucleotide sequence ID" value="NZ_JAPNKE010000002.1"/>
</dbReference>
<evidence type="ECO:0000256" key="3">
    <source>
        <dbReference type="ARBA" id="ARBA00022982"/>
    </source>
</evidence>
<evidence type="ECO:0000256" key="1">
    <source>
        <dbReference type="ARBA" id="ARBA00008987"/>
    </source>
</evidence>
<evidence type="ECO:0000256" key="4">
    <source>
        <dbReference type="ARBA" id="ARBA00023157"/>
    </source>
</evidence>
<dbReference type="PANTHER" id="PTHR45663:SF11">
    <property type="entry name" value="GEO12009P1"/>
    <property type="match status" value="1"/>
</dbReference>
<dbReference type="AlphaFoldDB" id="A0A9X3J0T4"/>
<keyword evidence="4" id="KW-1015">Disulfide bond</keyword>
<feature type="domain" description="Thioredoxin" evidence="7">
    <location>
        <begin position="1"/>
        <end position="109"/>
    </location>
</feature>
<keyword evidence="9" id="KW-1185">Reference proteome</keyword>
<dbReference type="GO" id="GO:0005829">
    <property type="term" value="C:cytosol"/>
    <property type="evidence" value="ECO:0007669"/>
    <property type="project" value="TreeGrafter"/>
</dbReference>
<gene>
    <name evidence="8" type="ORF">OV079_36200</name>
</gene>
<keyword evidence="5" id="KW-0676">Redox-active center</keyword>